<proteinExistence type="predicted"/>
<evidence type="ECO:0000313" key="3">
    <source>
        <dbReference type="Proteomes" id="UP001500620"/>
    </source>
</evidence>
<gene>
    <name evidence="2" type="ORF">GCM10022255_045330</name>
</gene>
<reference evidence="3" key="1">
    <citation type="journal article" date="2019" name="Int. J. Syst. Evol. Microbiol.">
        <title>The Global Catalogue of Microorganisms (GCM) 10K type strain sequencing project: providing services to taxonomists for standard genome sequencing and annotation.</title>
        <authorList>
            <consortium name="The Broad Institute Genomics Platform"/>
            <consortium name="The Broad Institute Genome Sequencing Center for Infectious Disease"/>
            <person name="Wu L."/>
            <person name="Ma J."/>
        </authorList>
    </citation>
    <scope>NUCLEOTIDE SEQUENCE [LARGE SCALE GENOMIC DNA]</scope>
    <source>
        <strain evidence="3">JCM 17441</strain>
    </source>
</reference>
<accession>A0ABP8DB14</accession>
<dbReference type="Pfam" id="PF01337">
    <property type="entry name" value="Barstar"/>
    <property type="match status" value="1"/>
</dbReference>
<evidence type="ECO:0000259" key="1">
    <source>
        <dbReference type="Pfam" id="PF01337"/>
    </source>
</evidence>
<organism evidence="2 3">
    <name type="scientific">Dactylosporangium darangshiense</name>
    <dbReference type="NCBI Taxonomy" id="579108"/>
    <lineage>
        <taxon>Bacteria</taxon>
        <taxon>Bacillati</taxon>
        <taxon>Actinomycetota</taxon>
        <taxon>Actinomycetes</taxon>
        <taxon>Micromonosporales</taxon>
        <taxon>Micromonosporaceae</taxon>
        <taxon>Dactylosporangium</taxon>
    </lineage>
</organism>
<feature type="domain" description="Barstar (barnase inhibitor)" evidence="1">
    <location>
        <begin position="35"/>
        <end position="129"/>
    </location>
</feature>
<dbReference type="InterPro" id="IPR000468">
    <property type="entry name" value="Barstar"/>
</dbReference>
<protein>
    <recommendedName>
        <fullName evidence="1">Barstar (barnase inhibitor) domain-containing protein</fullName>
    </recommendedName>
</protein>
<dbReference type="EMBL" id="BAABAT010000011">
    <property type="protein sequence ID" value="GAA4251695.1"/>
    <property type="molecule type" value="Genomic_DNA"/>
</dbReference>
<sequence length="179" mass="20106">MADIPRLKQNAVAIHIGYPADVAEQLEAEARAVDMSVIRLDVGLVKDESSLLELLAQEFLFPGKTGFDGAISYLADLEWFGTENGFLIIVTGLDVLMNAATRSLNRLIAILPAVLDRMRTRGTRCHYVLVGSHSVLQSCRKILREENRKLLEAAERYPWLHDVRDVPLVEYGMRDWVGD</sequence>
<dbReference type="Proteomes" id="UP001500620">
    <property type="component" value="Unassembled WGS sequence"/>
</dbReference>
<evidence type="ECO:0000313" key="2">
    <source>
        <dbReference type="EMBL" id="GAA4251695.1"/>
    </source>
</evidence>
<keyword evidence="3" id="KW-1185">Reference proteome</keyword>
<name>A0ABP8DB14_9ACTN</name>
<comment type="caution">
    <text evidence="2">The sequence shown here is derived from an EMBL/GenBank/DDBJ whole genome shotgun (WGS) entry which is preliminary data.</text>
</comment>